<reference evidence="1" key="1">
    <citation type="submission" date="2023-04" db="EMBL/GenBank/DDBJ databases">
        <title>Genome dynamics across the evolutionary transition to endosymbiosis.</title>
        <authorList>
            <person name="Siozios S."/>
            <person name="Nadal-Jimenez P."/>
            <person name="Azagi T."/>
            <person name="Sprong H."/>
            <person name="Frost C.L."/>
            <person name="Parratt S.R."/>
            <person name="Taylor G."/>
            <person name="Brettell L."/>
            <person name="Lew K.C."/>
            <person name="Croft L."/>
            <person name="King K.C."/>
            <person name="Brockhurst M.A."/>
            <person name="Hypsa V."/>
            <person name="Novakova E."/>
            <person name="Darby A.C."/>
            <person name="Hurst G.D.D."/>
        </authorList>
    </citation>
    <scope>NUCLEOTIDE SEQUENCE</scope>
    <source>
        <strain evidence="1">APv</strain>
    </source>
</reference>
<dbReference type="EMBL" id="CP123504">
    <property type="protein sequence ID" value="WGM00907.1"/>
    <property type="molecule type" value="Genomic_DNA"/>
</dbReference>
<dbReference type="Proteomes" id="UP001177595">
    <property type="component" value="Chromosome"/>
</dbReference>
<proteinExistence type="predicted"/>
<sequence length="62" mass="6761">MLRNADLSDDNTTVPSVSVFNTAFPSGLTVEFCDSLVIINAPVVEVTGSLQMKQNNDNYNRP</sequence>
<dbReference type="RefSeq" id="WP_280624448.1">
    <property type="nucleotide sequence ID" value="NZ_CP123504.1"/>
</dbReference>
<organism evidence="1 2">
    <name type="scientific">Arsenophonus nasoniae</name>
    <name type="common">son-killer infecting Nasonia vitripennis</name>
    <dbReference type="NCBI Taxonomy" id="638"/>
    <lineage>
        <taxon>Bacteria</taxon>
        <taxon>Pseudomonadati</taxon>
        <taxon>Pseudomonadota</taxon>
        <taxon>Gammaproteobacteria</taxon>
        <taxon>Enterobacterales</taxon>
        <taxon>Morganellaceae</taxon>
        <taxon>Arsenophonus</taxon>
    </lineage>
</organism>
<accession>A0AA95K5Z8</accession>
<protein>
    <submittedName>
        <fullName evidence="1">Uncharacterized protein</fullName>
    </submittedName>
</protein>
<gene>
    <name evidence="1" type="ORF">QE210_13775</name>
</gene>
<name>A0AA95K5Z8_9GAMM</name>
<evidence type="ECO:0000313" key="2">
    <source>
        <dbReference type="Proteomes" id="UP001177595"/>
    </source>
</evidence>
<dbReference type="AlphaFoldDB" id="A0AA95K5Z8"/>
<evidence type="ECO:0000313" key="1">
    <source>
        <dbReference type="EMBL" id="WGM00907.1"/>
    </source>
</evidence>